<protein>
    <recommendedName>
        <fullName evidence="4">ISXO2-like transposase domain-containing protein</fullName>
    </recommendedName>
</protein>
<proteinExistence type="predicted"/>
<feature type="compositionally biased region" description="Polar residues" evidence="1">
    <location>
        <begin position="1"/>
        <end position="11"/>
    </location>
</feature>
<name>W2VNI9_PHYNI</name>
<dbReference type="AlphaFoldDB" id="W2VNI9"/>
<dbReference type="Proteomes" id="UP000018958">
    <property type="component" value="Unassembled WGS sequence"/>
</dbReference>
<feature type="region of interest" description="Disordered" evidence="1">
    <location>
        <begin position="305"/>
        <end position="330"/>
    </location>
</feature>
<evidence type="ECO:0000256" key="1">
    <source>
        <dbReference type="SAM" id="MobiDB-lite"/>
    </source>
</evidence>
<evidence type="ECO:0000313" key="2">
    <source>
        <dbReference type="EMBL" id="ETO99931.1"/>
    </source>
</evidence>
<dbReference type="PANTHER" id="PTHR47163">
    <property type="entry name" value="DDE_TNP_IS1595 DOMAIN-CONTAINING PROTEIN"/>
    <property type="match status" value="1"/>
</dbReference>
<comment type="caution">
    <text evidence="2">The sequence shown here is derived from an EMBL/GenBank/DDBJ whole genome shotgun (WGS) entry which is preliminary data.</text>
</comment>
<organism evidence="2 3">
    <name type="scientific">Phytophthora nicotianae CJ01A1</name>
    <dbReference type="NCBI Taxonomy" id="1317063"/>
    <lineage>
        <taxon>Eukaryota</taxon>
        <taxon>Sar</taxon>
        <taxon>Stramenopiles</taxon>
        <taxon>Oomycota</taxon>
        <taxon>Peronosporomycetes</taxon>
        <taxon>Peronosporales</taxon>
        <taxon>Peronosporaceae</taxon>
        <taxon>Phytophthora</taxon>
    </lineage>
</organism>
<dbReference type="EMBL" id="ANIX01004894">
    <property type="protein sequence ID" value="ETO99931.1"/>
    <property type="molecule type" value="Genomic_DNA"/>
</dbReference>
<accession>W2VNI9</accession>
<reference evidence="2 3" key="1">
    <citation type="submission" date="2013-11" db="EMBL/GenBank/DDBJ databases">
        <title>The Genome Sequence of Phytophthora parasitica CJ01A1.</title>
        <authorList>
            <consortium name="The Broad Institute Genomics Platform"/>
            <person name="Russ C."/>
            <person name="Tyler B."/>
            <person name="Panabieres F."/>
            <person name="Shan W."/>
            <person name="Tripathy S."/>
            <person name="Grunwald N."/>
            <person name="Machado M."/>
            <person name="Johnson C.S."/>
            <person name="Walker B."/>
            <person name="Young S.K."/>
            <person name="Zeng Q."/>
            <person name="Gargeya S."/>
            <person name="Fitzgerald M."/>
            <person name="Haas B."/>
            <person name="Abouelleil A."/>
            <person name="Allen A.W."/>
            <person name="Alvarado L."/>
            <person name="Arachchi H.M."/>
            <person name="Berlin A.M."/>
            <person name="Chapman S.B."/>
            <person name="Gainer-Dewar J."/>
            <person name="Goldberg J."/>
            <person name="Griggs A."/>
            <person name="Gujja S."/>
            <person name="Hansen M."/>
            <person name="Howarth C."/>
            <person name="Imamovic A."/>
            <person name="Ireland A."/>
            <person name="Larimer J."/>
            <person name="McCowan C."/>
            <person name="Murphy C."/>
            <person name="Pearson M."/>
            <person name="Poon T.W."/>
            <person name="Priest M."/>
            <person name="Roberts A."/>
            <person name="Saif S."/>
            <person name="Shea T."/>
            <person name="Sisk P."/>
            <person name="Sykes S."/>
            <person name="Wortman J."/>
            <person name="Nusbaum C."/>
            <person name="Birren B."/>
        </authorList>
    </citation>
    <scope>NUCLEOTIDE SEQUENCE [LARGE SCALE GENOMIC DNA]</scope>
    <source>
        <strain evidence="2 3">CJ01A1</strain>
    </source>
</reference>
<dbReference type="InterPro" id="IPR053164">
    <property type="entry name" value="IS1016-like_transposase"/>
</dbReference>
<evidence type="ECO:0000313" key="3">
    <source>
        <dbReference type="Proteomes" id="UP000018958"/>
    </source>
</evidence>
<gene>
    <name evidence="2" type="ORF">F441_22643</name>
</gene>
<dbReference type="PANTHER" id="PTHR47163:SF2">
    <property type="entry name" value="SI:DKEY-17M8.2"/>
    <property type="match status" value="1"/>
</dbReference>
<evidence type="ECO:0008006" key="4">
    <source>
        <dbReference type="Google" id="ProtNLM"/>
    </source>
</evidence>
<feature type="compositionally biased region" description="Basic and acidic residues" evidence="1">
    <location>
        <begin position="319"/>
        <end position="330"/>
    </location>
</feature>
<feature type="region of interest" description="Disordered" evidence="1">
    <location>
        <begin position="1"/>
        <end position="24"/>
    </location>
</feature>
<feature type="non-terminal residue" evidence="2">
    <location>
        <position position="330"/>
    </location>
</feature>
<sequence length="330" mass="36969">MASSTRPSSIAKTKAAASPYPMMPRPVDMQAARGLKDTTFDGLMDATSSTSYTLAWCMSVHLLPTSLLCPKCVKDMRLDVKNERWRCSRSSCRTERSVRTGSFFAKSKLRLRKLVRLICHWAARTAVTKVAEIVGVNEQATMQWYTYCRDVCSKEMLSIPTQIGGEGHVVEIDETSLKKKSKYNRGKHFPDYWLFGGVDRTSNRWFGIVTYEDRTKPTLSAIMKKQSNQGEGISISSSILNLTHLYVNVCSTLIMSDQFSSYVSVNGKHTLANNRHLRGMDYKHLWVNHSETYVDPVSGAHTNRGGGCLGDPYQAAHQGDARNEEISPAH</sequence>